<accession>A0A9X2NV01</accession>
<dbReference type="EMBL" id="JAMZED010000086">
    <property type="protein sequence ID" value="MCR6506404.1"/>
    <property type="molecule type" value="Genomic_DNA"/>
</dbReference>
<name>A0A9X2NV01_9BACE</name>
<comment type="caution">
    <text evidence="1">The sequence shown here is derived from an EMBL/GenBank/DDBJ whole genome shotgun (WGS) entry which is preliminary data.</text>
</comment>
<proteinExistence type="predicted"/>
<protein>
    <submittedName>
        <fullName evidence="1">Uncharacterized protein</fullName>
    </submittedName>
</protein>
<gene>
    <name evidence="1" type="ORF">M1B79_17535</name>
</gene>
<dbReference type="Proteomes" id="UP001143192">
    <property type="component" value="Unassembled WGS sequence"/>
</dbReference>
<evidence type="ECO:0000313" key="2">
    <source>
        <dbReference type="Proteomes" id="UP001143192"/>
    </source>
</evidence>
<feature type="non-terminal residue" evidence="1">
    <location>
        <position position="1"/>
    </location>
</feature>
<evidence type="ECO:0000313" key="1">
    <source>
        <dbReference type="EMBL" id="MCR6506404.1"/>
    </source>
</evidence>
<organism evidence="1 2">
    <name type="scientific">Bacteroides muris</name>
    <name type="common">ex Fokt et al. 2023</name>
    <dbReference type="NCBI Taxonomy" id="2937417"/>
    <lineage>
        <taxon>Bacteria</taxon>
        <taxon>Pseudomonadati</taxon>
        <taxon>Bacteroidota</taxon>
        <taxon>Bacteroidia</taxon>
        <taxon>Bacteroidales</taxon>
        <taxon>Bacteroidaceae</taxon>
        <taxon>Bacteroides</taxon>
    </lineage>
</organism>
<keyword evidence="2" id="KW-1185">Reference proteome</keyword>
<dbReference type="AlphaFoldDB" id="A0A9X2NV01"/>
<sequence length="107" mass="12037">ERKKLPEKFGSYALKFLPLHPLSERNSIAVKTAIFEQIYINNTSSTRARPLPGNGGWSWVKQKNRQYLSMTGIDKLLNSSVLNRAKTYSCPGLLSYSFWGLVLVSAS</sequence>
<reference evidence="1" key="2">
    <citation type="submission" date="2022-04" db="EMBL/GenBank/DDBJ databases">
        <authorList>
            <person name="Fokt H."/>
            <person name="Baines J."/>
        </authorList>
    </citation>
    <scope>NUCLEOTIDE SEQUENCE</scope>
    <source>
        <strain evidence="1">KH365_2</strain>
    </source>
</reference>
<reference evidence="1" key="1">
    <citation type="journal article" date="2022" name="Arch. Microbiol.">
        <title>Bacteroides muris sp. nov. isolated from the cecum of wild-derived house mice.</title>
        <authorList>
            <person name="Fokt H."/>
            <person name="Unni R."/>
            <person name="Repnik U."/>
            <person name="Schmitz R.A."/>
            <person name="Bramkamp M."/>
            <person name="Baines J.F."/>
            <person name="Unterweger D."/>
        </authorList>
    </citation>
    <scope>NUCLEOTIDE SEQUENCE</scope>
    <source>
        <strain evidence="1">KH365_2</strain>
    </source>
</reference>